<proteinExistence type="predicted"/>
<sequence>MNLNLPVNQAMDLIESAHFDWIDHIYGGSIPREVQDNVDSNDILITETENEPGKYSNNQFKKWKIGVEISIFYKKEIPADFNMMKAEIDLVKLLKVESTKMSHSSWYH</sequence>
<protein>
    <submittedName>
        <fullName evidence="1">Uncharacterized protein</fullName>
    </submittedName>
</protein>
<dbReference type="EMBL" id="BCMI01000031">
    <property type="protein sequence ID" value="GAX06945.1"/>
    <property type="molecule type" value="Genomic_DNA"/>
</dbReference>
<dbReference type="InterPro" id="IPR008524">
    <property type="entry name" value="DUF806"/>
</dbReference>
<reference evidence="1 2" key="1">
    <citation type="submission" date="2015-11" db="EMBL/GenBank/DDBJ databases">
        <title>Draft genome sequences of new species of the genus Lactobacillus isolated from orchardgrass silage.</title>
        <authorList>
            <person name="Tohno M."/>
            <person name="Tanizawa Y."/>
            <person name="Arita M."/>
        </authorList>
    </citation>
    <scope>NUCLEOTIDE SEQUENCE [LARGE SCALE GENOMIC DNA]</scope>
    <source>
        <strain evidence="1 2">IWT25</strain>
    </source>
</reference>
<dbReference type="Pfam" id="PF05657">
    <property type="entry name" value="DUF806"/>
    <property type="match status" value="1"/>
</dbReference>
<gene>
    <name evidence="1" type="ORF">IWT25_02293</name>
</gene>
<dbReference type="RefSeq" id="WP_089121857.1">
    <property type="nucleotide sequence ID" value="NZ_BCMI01000031.1"/>
</dbReference>
<dbReference type="OrthoDB" id="2292483at2"/>
<dbReference type="Proteomes" id="UP000198414">
    <property type="component" value="Unassembled WGS sequence"/>
</dbReference>
<dbReference type="AlphaFoldDB" id="A0A1Z5IYS9"/>
<evidence type="ECO:0000313" key="1">
    <source>
        <dbReference type="EMBL" id="GAX06945.1"/>
    </source>
</evidence>
<evidence type="ECO:0000313" key="2">
    <source>
        <dbReference type="Proteomes" id="UP000198414"/>
    </source>
</evidence>
<comment type="caution">
    <text evidence="1">The sequence shown here is derived from an EMBL/GenBank/DDBJ whole genome shotgun (WGS) entry which is preliminary data.</text>
</comment>
<organism evidence="1 2">
    <name type="scientific">Secundilactobacillus pentosiphilus</name>
    <dbReference type="NCBI Taxonomy" id="1714682"/>
    <lineage>
        <taxon>Bacteria</taxon>
        <taxon>Bacillati</taxon>
        <taxon>Bacillota</taxon>
        <taxon>Bacilli</taxon>
        <taxon>Lactobacillales</taxon>
        <taxon>Lactobacillaceae</taxon>
        <taxon>Secundilactobacillus</taxon>
    </lineage>
</organism>
<accession>A0A1Z5IYS9</accession>
<name>A0A1Z5IYS9_9LACO</name>